<protein>
    <submittedName>
        <fullName evidence="5">Monocarboxylate transporter 9</fullName>
    </submittedName>
</protein>
<feature type="transmembrane region" description="Helical" evidence="3">
    <location>
        <begin position="93"/>
        <end position="112"/>
    </location>
</feature>
<proteinExistence type="predicted"/>
<accession>A0A1W0XA90</accession>
<dbReference type="InterPro" id="IPR020846">
    <property type="entry name" value="MFS_dom"/>
</dbReference>
<evidence type="ECO:0000256" key="3">
    <source>
        <dbReference type="SAM" id="Phobius"/>
    </source>
</evidence>
<feature type="transmembrane region" description="Helical" evidence="3">
    <location>
        <begin position="570"/>
        <end position="588"/>
    </location>
</feature>
<reference evidence="6" key="1">
    <citation type="submission" date="2017-01" db="EMBL/GenBank/DDBJ databases">
        <title>Comparative genomics of anhydrobiosis in the tardigrade Hypsibius dujardini.</title>
        <authorList>
            <person name="Yoshida Y."/>
            <person name="Koutsovoulos G."/>
            <person name="Laetsch D."/>
            <person name="Stevens L."/>
            <person name="Kumar S."/>
            <person name="Horikawa D."/>
            <person name="Ishino K."/>
            <person name="Komine S."/>
            <person name="Tomita M."/>
            <person name="Blaxter M."/>
            <person name="Arakawa K."/>
        </authorList>
    </citation>
    <scope>NUCLEOTIDE SEQUENCE [LARGE SCALE GENOMIC DNA]</scope>
    <source>
        <strain evidence="6">Z151</strain>
    </source>
</reference>
<keyword evidence="3" id="KW-0472">Membrane</keyword>
<feature type="transmembrane region" description="Helical" evidence="3">
    <location>
        <begin position="478"/>
        <end position="498"/>
    </location>
</feature>
<comment type="subcellular location">
    <subcellularLocation>
        <location evidence="1">Membrane</location>
        <topology evidence="1">Multi-pass membrane protein</topology>
    </subcellularLocation>
</comment>
<feature type="region of interest" description="Disordered" evidence="2">
    <location>
        <begin position="311"/>
        <end position="338"/>
    </location>
</feature>
<dbReference type="Gene3D" id="1.20.1250.20">
    <property type="entry name" value="MFS general substrate transporter like domains"/>
    <property type="match status" value="1"/>
</dbReference>
<feature type="transmembrane region" description="Helical" evidence="3">
    <location>
        <begin position="449"/>
        <end position="466"/>
    </location>
</feature>
<feature type="transmembrane region" description="Helical" evidence="3">
    <location>
        <begin position="53"/>
        <end position="73"/>
    </location>
</feature>
<dbReference type="CDD" id="cd17352">
    <property type="entry name" value="MFS_MCT_SLC16"/>
    <property type="match status" value="1"/>
</dbReference>
<sequence length="604" mass="65249">MSKSEREYLSDPASGKQIVIIPNNESERKEQHPYRNEPEEAVYTEIIVAPDGGYGWVILVASFVVNVIVDGIIFSFGVLKDPVRDEFSSTDGAVAWVGSLMAGFYLLAGPIVSGLCTKYGARTVTVAGAFVAAAGIALSSLATSLGAMMALFGLLAGIGFGMAYLPAIVIVGEYFEKRRAFATGLAVAGSGIGGIIFPLLIEHLIGRYDWRGALLVLAGIAFNCALFGAFFRPLLPIRRREEPETHLSRSDSFIQRKLEAAKDERINKLNREGDLEMDTVGDDVRVVSGRRMEKIDETDLEKRIELTYLPGSNGNMVESQARHRHNSSASRKSTHSSHANVMRPDALYSGSVTNLAEVKQFGSVHEFRRATSKHAVNTADRVDSRGRSGCCPASVGNVLHQMLDVSLLRSPTFLLTCFTSFMTLAGFFIPFVYIKSLLKERGVSEDESTMALMCISVTNTIGRVVVGFVSDYPQVDPIVIACSSLIIGGIATVFAPYYSGIAMFMVYALVFGLAISAFAALRSIILVDLFGIAMLNNSFGLQMLFQGVATLVGSPIAGSIADATGSYNSAFYFAGVLIAVSGALLFPAKLVQRWEKRRFGGKFA</sequence>
<dbReference type="Pfam" id="PF07690">
    <property type="entry name" value="MFS_1"/>
    <property type="match status" value="2"/>
</dbReference>
<feature type="transmembrane region" description="Helical" evidence="3">
    <location>
        <begin position="412"/>
        <end position="434"/>
    </location>
</feature>
<name>A0A1W0XA90_HYPEX</name>
<dbReference type="PANTHER" id="PTHR11360:SF238">
    <property type="entry name" value="SD10469P"/>
    <property type="match status" value="1"/>
</dbReference>
<dbReference type="OrthoDB" id="2213137at2759"/>
<feature type="transmembrane region" description="Helical" evidence="3">
    <location>
        <begin position="504"/>
        <end position="527"/>
    </location>
</feature>
<evidence type="ECO:0000313" key="6">
    <source>
        <dbReference type="Proteomes" id="UP000192578"/>
    </source>
</evidence>
<dbReference type="InterPro" id="IPR011701">
    <property type="entry name" value="MFS"/>
</dbReference>
<organism evidence="5 6">
    <name type="scientific">Hypsibius exemplaris</name>
    <name type="common">Freshwater tardigrade</name>
    <dbReference type="NCBI Taxonomy" id="2072580"/>
    <lineage>
        <taxon>Eukaryota</taxon>
        <taxon>Metazoa</taxon>
        <taxon>Ecdysozoa</taxon>
        <taxon>Tardigrada</taxon>
        <taxon>Eutardigrada</taxon>
        <taxon>Parachela</taxon>
        <taxon>Hypsibioidea</taxon>
        <taxon>Hypsibiidae</taxon>
        <taxon>Hypsibius</taxon>
    </lineage>
</organism>
<keyword evidence="3" id="KW-0812">Transmembrane</keyword>
<feature type="domain" description="Major facilitator superfamily (MFS) profile" evidence="4">
    <location>
        <begin position="55"/>
        <end position="593"/>
    </location>
</feature>
<feature type="region of interest" description="Disordered" evidence="2">
    <location>
        <begin position="1"/>
        <end position="35"/>
    </location>
</feature>
<evidence type="ECO:0000256" key="2">
    <source>
        <dbReference type="SAM" id="MobiDB-lite"/>
    </source>
</evidence>
<feature type="transmembrane region" description="Helical" evidence="3">
    <location>
        <begin position="124"/>
        <end position="142"/>
    </location>
</feature>
<dbReference type="AlphaFoldDB" id="A0A1W0XA90"/>
<dbReference type="PANTHER" id="PTHR11360">
    <property type="entry name" value="MONOCARBOXYLATE TRANSPORTER"/>
    <property type="match status" value="1"/>
</dbReference>
<gene>
    <name evidence="5" type="ORF">BV898_01775</name>
</gene>
<dbReference type="GO" id="GO:0008028">
    <property type="term" value="F:monocarboxylic acid transmembrane transporter activity"/>
    <property type="evidence" value="ECO:0007669"/>
    <property type="project" value="TreeGrafter"/>
</dbReference>
<dbReference type="SUPFAM" id="SSF103473">
    <property type="entry name" value="MFS general substrate transporter"/>
    <property type="match status" value="1"/>
</dbReference>
<dbReference type="InterPro" id="IPR050327">
    <property type="entry name" value="Proton-linked_MCT"/>
</dbReference>
<feature type="transmembrane region" description="Helical" evidence="3">
    <location>
        <begin position="148"/>
        <end position="169"/>
    </location>
</feature>
<evidence type="ECO:0000313" key="5">
    <source>
        <dbReference type="EMBL" id="OQV24232.1"/>
    </source>
</evidence>
<dbReference type="GO" id="GO:0016020">
    <property type="term" value="C:membrane"/>
    <property type="evidence" value="ECO:0007669"/>
    <property type="project" value="UniProtKB-SubCell"/>
</dbReference>
<dbReference type="Proteomes" id="UP000192578">
    <property type="component" value="Unassembled WGS sequence"/>
</dbReference>
<feature type="transmembrane region" description="Helical" evidence="3">
    <location>
        <begin position="539"/>
        <end position="558"/>
    </location>
</feature>
<comment type="caution">
    <text evidence="5">The sequence shown here is derived from an EMBL/GenBank/DDBJ whole genome shotgun (WGS) entry which is preliminary data.</text>
</comment>
<keyword evidence="6" id="KW-1185">Reference proteome</keyword>
<dbReference type="EMBL" id="MTYJ01000007">
    <property type="protein sequence ID" value="OQV24232.1"/>
    <property type="molecule type" value="Genomic_DNA"/>
</dbReference>
<dbReference type="InterPro" id="IPR036259">
    <property type="entry name" value="MFS_trans_sf"/>
</dbReference>
<feature type="compositionally biased region" description="Basic and acidic residues" evidence="2">
    <location>
        <begin position="25"/>
        <end position="35"/>
    </location>
</feature>
<evidence type="ECO:0000259" key="4">
    <source>
        <dbReference type="PROSITE" id="PS50850"/>
    </source>
</evidence>
<keyword evidence="3" id="KW-1133">Transmembrane helix</keyword>
<feature type="transmembrane region" description="Helical" evidence="3">
    <location>
        <begin position="213"/>
        <end position="231"/>
    </location>
</feature>
<feature type="transmembrane region" description="Helical" evidence="3">
    <location>
        <begin position="181"/>
        <end position="201"/>
    </location>
</feature>
<evidence type="ECO:0000256" key="1">
    <source>
        <dbReference type="ARBA" id="ARBA00004141"/>
    </source>
</evidence>
<dbReference type="PROSITE" id="PS50850">
    <property type="entry name" value="MFS"/>
    <property type="match status" value="1"/>
</dbReference>